<organism evidence="4 5">
    <name type="scientific">Zarconia navalis LEGE 11467</name>
    <dbReference type="NCBI Taxonomy" id="1828826"/>
    <lineage>
        <taxon>Bacteria</taxon>
        <taxon>Bacillati</taxon>
        <taxon>Cyanobacteriota</taxon>
        <taxon>Cyanophyceae</taxon>
        <taxon>Oscillatoriophycideae</taxon>
        <taxon>Oscillatoriales</taxon>
        <taxon>Oscillatoriales incertae sedis</taxon>
        <taxon>Zarconia</taxon>
        <taxon>Zarconia navalis</taxon>
    </lineage>
</organism>
<dbReference type="SUPFAM" id="SSF55729">
    <property type="entry name" value="Acyl-CoA N-acyltransferases (Nat)"/>
    <property type="match status" value="1"/>
</dbReference>
<evidence type="ECO:0000313" key="4">
    <source>
        <dbReference type="EMBL" id="MBE9042058.1"/>
    </source>
</evidence>
<evidence type="ECO:0000256" key="1">
    <source>
        <dbReference type="ARBA" id="ARBA00022679"/>
    </source>
</evidence>
<dbReference type="PROSITE" id="PS51186">
    <property type="entry name" value="GNAT"/>
    <property type="match status" value="1"/>
</dbReference>
<dbReference type="Pfam" id="PF13508">
    <property type="entry name" value="Acetyltransf_7"/>
    <property type="match status" value="1"/>
</dbReference>
<dbReference type="RefSeq" id="WP_264322240.1">
    <property type="nucleotide sequence ID" value="NZ_JADEXN010000290.1"/>
</dbReference>
<feature type="domain" description="N-acetyltransferase" evidence="3">
    <location>
        <begin position="2"/>
        <end position="142"/>
    </location>
</feature>
<dbReference type="EMBL" id="JADEXN010000290">
    <property type="protein sequence ID" value="MBE9042058.1"/>
    <property type="molecule type" value="Genomic_DNA"/>
</dbReference>
<name>A0A928W1A4_9CYAN</name>
<dbReference type="Proteomes" id="UP000621799">
    <property type="component" value="Unassembled WGS sequence"/>
</dbReference>
<dbReference type="PANTHER" id="PTHR43800">
    <property type="entry name" value="PEPTIDYL-LYSINE N-ACETYLTRANSFERASE YJAB"/>
    <property type="match status" value="1"/>
</dbReference>
<dbReference type="AlphaFoldDB" id="A0A928W1A4"/>
<sequence length="142" mass="16349">MSVIREYEKRDLNALLSIWVAASEVAHPFLTREFLVQEKDNIPKLYLPNTQTWVAEEDERVVGFISLMGNEVGALFVHPDYHRKAIGGRLMDKARELRGELDVEVFAANPIGRAFYAKYGFEPVEEKIHEQTGFDLIRLRLS</sequence>
<dbReference type="InterPro" id="IPR016181">
    <property type="entry name" value="Acyl_CoA_acyltransferase"/>
</dbReference>
<dbReference type="CDD" id="cd04301">
    <property type="entry name" value="NAT_SF"/>
    <property type="match status" value="1"/>
</dbReference>
<proteinExistence type="predicted"/>
<evidence type="ECO:0000259" key="3">
    <source>
        <dbReference type="PROSITE" id="PS51186"/>
    </source>
</evidence>
<accession>A0A928W1A4</accession>
<dbReference type="GO" id="GO:0016747">
    <property type="term" value="F:acyltransferase activity, transferring groups other than amino-acyl groups"/>
    <property type="evidence" value="ECO:0007669"/>
    <property type="project" value="InterPro"/>
</dbReference>
<keyword evidence="5" id="KW-1185">Reference proteome</keyword>
<reference evidence="4" key="1">
    <citation type="submission" date="2020-10" db="EMBL/GenBank/DDBJ databases">
        <authorList>
            <person name="Castelo-Branco R."/>
            <person name="Eusebio N."/>
            <person name="Adriana R."/>
            <person name="Vieira A."/>
            <person name="Brugerolle De Fraissinette N."/>
            <person name="Rezende De Castro R."/>
            <person name="Schneider M.P."/>
            <person name="Vasconcelos V."/>
            <person name="Leao P.N."/>
        </authorList>
    </citation>
    <scope>NUCLEOTIDE SEQUENCE</scope>
    <source>
        <strain evidence="4">LEGE 11467</strain>
    </source>
</reference>
<protein>
    <submittedName>
        <fullName evidence="4">GNAT family N-acetyltransferase</fullName>
    </submittedName>
</protein>
<comment type="caution">
    <text evidence="4">The sequence shown here is derived from an EMBL/GenBank/DDBJ whole genome shotgun (WGS) entry which is preliminary data.</text>
</comment>
<dbReference type="PANTHER" id="PTHR43800:SF1">
    <property type="entry name" value="PEPTIDYL-LYSINE N-ACETYLTRANSFERASE YJAB"/>
    <property type="match status" value="1"/>
</dbReference>
<evidence type="ECO:0000256" key="2">
    <source>
        <dbReference type="ARBA" id="ARBA00023315"/>
    </source>
</evidence>
<keyword evidence="2" id="KW-0012">Acyltransferase</keyword>
<gene>
    <name evidence="4" type="ORF">IQ235_14855</name>
</gene>
<dbReference type="Gene3D" id="3.40.630.30">
    <property type="match status" value="1"/>
</dbReference>
<evidence type="ECO:0000313" key="5">
    <source>
        <dbReference type="Proteomes" id="UP000621799"/>
    </source>
</evidence>
<dbReference type="InterPro" id="IPR000182">
    <property type="entry name" value="GNAT_dom"/>
</dbReference>
<keyword evidence="1" id="KW-0808">Transferase</keyword>